<evidence type="ECO:0000313" key="3">
    <source>
        <dbReference type="Proteomes" id="UP000001194"/>
    </source>
</evidence>
<evidence type="ECO:0000313" key="2">
    <source>
        <dbReference type="EMBL" id="EDR03914.1"/>
    </source>
</evidence>
<dbReference type="Proteomes" id="UP000001194">
    <property type="component" value="Unassembled WGS sequence"/>
</dbReference>
<reference evidence="2 3" key="1">
    <citation type="journal article" date="2008" name="Nature">
        <title>The genome of Laccaria bicolor provides insights into mycorrhizal symbiosis.</title>
        <authorList>
            <person name="Martin F."/>
            <person name="Aerts A."/>
            <person name="Ahren D."/>
            <person name="Brun A."/>
            <person name="Danchin E.G.J."/>
            <person name="Duchaussoy F."/>
            <person name="Gibon J."/>
            <person name="Kohler A."/>
            <person name="Lindquist E."/>
            <person name="Pereda V."/>
            <person name="Salamov A."/>
            <person name="Shapiro H.J."/>
            <person name="Wuyts J."/>
            <person name="Blaudez D."/>
            <person name="Buee M."/>
            <person name="Brokstein P."/>
            <person name="Canbaeck B."/>
            <person name="Cohen D."/>
            <person name="Courty P.E."/>
            <person name="Coutinho P.M."/>
            <person name="Delaruelle C."/>
            <person name="Detter J.C."/>
            <person name="Deveau A."/>
            <person name="DiFazio S."/>
            <person name="Duplessis S."/>
            <person name="Fraissinet-Tachet L."/>
            <person name="Lucic E."/>
            <person name="Frey-Klett P."/>
            <person name="Fourrey C."/>
            <person name="Feussner I."/>
            <person name="Gay G."/>
            <person name="Grimwood J."/>
            <person name="Hoegger P.J."/>
            <person name="Jain P."/>
            <person name="Kilaru S."/>
            <person name="Labbe J."/>
            <person name="Lin Y.C."/>
            <person name="Legue V."/>
            <person name="Le Tacon F."/>
            <person name="Marmeisse R."/>
            <person name="Melayah D."/>
            <person name="Montanini B."/>
            <person name="Muratet M."/>
            <person name="Nehls U."/>
            <person name="Niculita-Hirzel H."/>
            <person name="Oudot-Le Secq M.P."/>
            <person name="Peter M."/>
            <person name="Quesneville H."/>
            <person name="Rajashekar B."/>
            <person name="Reich M."/>
            <person name="Rouhier N."/>
            <person name="Schmutz J."/>
            <person name="Yin T."/>
            <person name="Chalot M."/>
            <person name="Henrissat B."/>
            <person name="Kuees U."/>
            <person name="Lucas S."/>
            <person name="Van de Peer Y."/>
            <person name="Podila G.K."/>
            <person name="Polle A."/>
            <person name="Pukkila P.J."/>
            <person name="Richardson P.M."/>
            <person name="Rouze P."/>
            <person name="Sanders I.R."/>
            <person name="Stajich J.E."/>
            <person name="Tunlid A."/>
            <person name="Tuskan G."/>
            <person name="Grigoriev I.V."/>
        </authorList>
    </citation>
    <scope>NUCLEOTIDE SEQUENCE [LARGE SCALE GENOMIC DNA]</scope>
    <source>
        <strain evidence="3">S238N-H82 / ATCC MYA-4686</strain>
    </source>
</reference>
<organism evidence="3">
    <name type="scientific">Laccaria bicolor (strain S238N-H82 / ATCC MYA-4686)</name>
    <name type="common">Bicoloured deceiver</name>
    <name type="synonym">Laccaria laccata var. bicolor</name>
    <dbReference type="NCBI Taxonomy" id="486041"/>
    <lineage>
        <taxon>Eukaryota</taxon>
        <taxon>Fungi</taxon>
        <taxon>Dikarya</taxon>
        <taxon>Basidiomycota</taxon>
        <taxon>Agaricomycotina</taxon>
        <taxon>Agaricomycetes</taxon>
        <taxon>Agaricomycetidae</taxon>
        <taxon>Agaricales</taxon>
        <taxon>Agaricineae</taxon>
        <taxon>Hydnangiaceae</taxon>
        <taxon>Laccaria</taxon>
    </lineage>
</organism>
<evidence type="ECO:0000256" key="1">
    <source>
        <dbReference type="SAM" id="MobiDB-lite"/>
    </source>
</evidence>
<name>B0DNC0_LACBS</name>
<dbReference type="InParanoid" id="B0DNC0"/>
<dbReference type="RefSeq" id="XP_001885482.1">
    <property type="nucleotide sequence ID" value="XM_001885447.1"/>
</dbReference>
<dbReference type="KEGG" id="lbc:LACBIDRAFT_331066"/>
<accession>B0DNC0</accession>
<keyword evidence="3" id="KW-1185">Reference proteome</keyword>
<dbReference type="EMBL" id="DS547121">
    <property type="protein sequence ID" value="EDR03914.1"/>
    <property type="molecule type" value="Genomic_DNA"/>
</dbReference>
<protein>
    <submittedName>
        <fullName evidence="2">Predicted protein</fullName>
    </submittedName>
</protein>
<dbReference type="HOGENOM" id="CLU_801849_0_0_1"/>
<sequence>MRLMQINPFQRAHANVGVLERLFSPICCRSCSRTASLFTLCADFFHRPICARSPLPSSRCSPRYYFSYRRFANFLPTNKRLTTQGAENLCFRIQALQQSQQQQQRNLRAAALLSSLSFDSGSPLSSALSTGGEDLPIPGLVCDTQLHPTFEFTLPLQEPHNFREVSAWSRVRLTMTSPKMPPASYARGSLKLNRLLLLKMQISNDNGPVELMGAGRHHALFPVERRGFTRIQSLNTVNTSLRILVSRLFSAAELVCNRSLDYNSFTAGVNTSPLASASAISGRRGAIKCSQHNTGARGEEWKLNGEVQAAERKFAGKWQKTSTSGGFGKQSRPVPFQRGGFEKCKQ</sequence>
<dbReference type="AlphaFoldDB" id="B0DNC0"/>
<feature type="region of interest" description="Disordered" evidence="1">
    <location>
        <begin position="317"/>
        <end position="346"/>
    </location>
</feature>
<gene>
    <name evidence="2" type="ORF">LACBIDRAFT_331066</name>
</gene>
<dbReference type="GeneID" id="6081099"/>
<proteinExistence type="predicted"/>